<protein>
    <recommendedName>
        <fullName evidence="2">dUTP diphosphatase</fullName>
        <ecNumber evidence="2">3.6.1.23</ecNumber>
    </recommendedName>
</protein>
<dbReference type="SUPFAM" id="SSF51283">
    <property type="entry name" value="dUTPase-like"/>
    <property type="match status" value="1"/>
</dbReference>
<dbReference type="PANTHER" id="PTHR11241">
    <property type="entry name" value="DEOXYURIDINE 5'-TRIPHOSPHATE NUCLEOTIDOHYDROLASE"/>
    <property type="match status" value="1"/>
</dbReference>
<dbReference type="GO" id="GO:0006226">
    <property type="term" value="P:dUMP biosynthetic process"/>
    <property type="evidence" value="ECO:0007669"/>
    <property type="project" value="InterPro"/>
</dbReference>
<gene>
    <name evidence="6" type="ORF">AhSzq1_111</name>
</gene>
<evidence type="ECO:0000256" key="4">
    <source>
        <dbReference type="ARBA" id="ARBA00023080"/>
    </source>
</evidence>
<keyword evidence="4" id="KW-0546">Nucleotide metabolism</keyword>
<dbReference type="InterPro" id="IPR033704">
    <property type="entry name" value="dUTPase_trimeric"/>
</dbReference>
<evidence type="ECO:0000313" key="7">
    <source>
        <dbReference type="Proteomes" id="UP000244741"/>
    </source>
</evidence>
<dbReference type="Proteomes" id="UP000244741">
    <property type="component" value="Segment"/>
</dbReference>
<dbReference type="NCBIfam" id="TIGR00576">
    <property type="entry name" value="dut"/>
    <property type="match status" value="1"/>
</dbReference>
<reference evidence="6 7" key="1">
    <citation type="submission" date="2017-12" db="EMBL/GenBank/DDBJ databases">
        <title>Genomic characterization of T5-related Aeromonas hydrophila phages AhSzq-1 and AhSzw-1 and proposal to be two new species.</title>
        <authorList>
            <person name="Chen L."/>
            <person name="Yuan S."/>
            <person name="Ma Y."/>
        </authorList>
    </citation>
    <scope>NUCLEOTIDE SEQUENCE [LARGE SCALE GENOMIC DNA]</scope>
    <source>
        <strain evidence="6">Seawater</strain>
    </source>
</reference>
<feature type="domain" description="dUTPase-like" evidence="5">
    <location>
        <begin position="23"/>
        <end position="158"/>
    </location>
</feature>
<evidence type="ECO:0000256" key="3">
    <source>
        <dbReference type="ARBA" id="ARBA00022801"/>
    </source>
</evidence>
<dbReference type="NCBIfam" id="NF001862">
    <property type="entry name" value="PRK00601.1"/>
    <property type="match status" value="1"/>
</dbReference>
<dbReference type="GO" id="GO:0004170">
    <property type="term" value="F:dUTP diphosphatase activity"/>
    <property type="evidence" value="ECO:0007669"/>
    <property type="project" value="UniProtKB-EC"/>
</dbReference>
<dbReference type="GO" id="GO:0046081">
    <property type="term" value="P:dUTP catabolic process"/>
    <property type="evidence" value="ECO:0007669"/>
    <property type="project" value="InterPro"/>
</dbReference>
<keyword evidence="7" id="KW-1185">Reference proteome</keyword>
<dbReference type="Gene3D" id="2.70.40.10">
    <property type="match status" value="1"/>
</dbReference>
<dbReference type="InterPro" id="IPR029054">
    <property type="entry name" value="dUTPase-like"/>
</dbReference>
<comment type="similarity">
    <text evidence="1">Belongs to the dUTPase family.</text>
</comment>
<proteinExistence type="inferred from homology"/>
<dbReference type="GO" id="GO:0000287">
    <property type="term" value="F:magnesium ion binding"/>
    <property type="evidence" value="ECO:0007669"/>
    <property type="project" value="InterPro"/>
</dbReference>
<dbReference type="EMBL" id="MG676224">
    <property type="protein sequence ID" value="AVR76004.1"/>
    <property type="molecule type" value="Genomic_DNA"/>
</dbReference>
<evidence type="ECO:0000259" key="5">
    <source>
        <dbReference type="Pfam" id="PF00692"/>
    </source>
</evidence>
<name>A0A2R4ALS7_9CAUD</name>
<dbReference type="Pfam" id="PF00692">
    <property type="entry name" value="dUTPase"/>
    <property type="match status" value="1"/>
</dbReference>
<keyword evidence="3" id="KW-0378">Hydrolase</keyword>
<dbReference type="EC" id="3.6.1.23" evidence="2"/>
<evidence type="ECO:0000313" key="6">
    <source>
        <dbReference type="EMBL" id="AVR76004.1"/>
    </source>
</evidence>
<sequence>MFDEAPMPLLYSVDKPELEPVIGSAQAAGMDLRCNLNLRKDQPFLILKPNENVTFGTGIRVVIPEGWVGLVMPRSGLGFKYEVMLANTTGVIDSDYRGEIMVKLVNRGKQDMILEQYDRVVQMVVVPHWYMKHIQKVSPEVIASYGTDRGEGGFGHTGTK</sequence>
<dbReference type="InterPro" id="IPR008181">
    <property type="entry name" value="dUTPase"/>
</dbReference>
<evidence type="ECO:0000256" key="1">
    <source>
        <dbReference type="ARBA" id="ARBA00006581"/>
    </source>
</evidence>
<dbReference type="PANTHER" id="PTHR11241:SF0">
    <property type="entry name" value="DEOXYURIDINE 5'-TRIPHOSPHATE NUCLEOTIDOHYDROLASE"/>
    <property type="match status" value="1"/>
</dbReference>
<evidence type="ECO:0000256" key="2">
    <source>
        <dbReference type="ARBA" id="ARBA00012379"/>
    </source>
</evidence>
<organism evidence="6 7">
    <name type="scientific">Aeromonas phage AhSzq-1</name>
    <dbReference type="NCBI Taxonomy" id="2138298"/>
    <lineage>
        <taxon>Viruses</taxon>
        <taxon>Duplodnaviria</taxon>
        <taxon>Heunggongvirae</taxon>
        <taxon>Uroviricota</taxon>
        <taxon>Caudoviricetes</taxon>
        <taxon>Demerecviridae</taxon>
        <taxon>Shenzhenvirus</taxon>
        <taxon>Shenzhenvirus AhSzq1</taxon>
    </lineage>
</organism>
<dbReference type="CDD" id="cd07557">
    <property type="entry name" value="trimeric_dUTPase"/>
    <property type="match status" value="1"/>
</dbReference>
<accession>A0A2R4ALS7</accession>
<dbReference type="InterPro" id="IPR036157">
    <property type="entry name" value="dUTPase-like_sf"/>
</dbReference>